<evidence type="ECO:0000256" key="6">
    <source>
        <dbReference type="ARBA" id="ARBA00023136"/>
    </source>
</evidence>
<dbReference type="InterPro" id="IPR004089">
    <property type="entry name" value="MCPsignal_dom"/>
</dbReference>
<keyword evidence="2" id="KW-1003">Cell membrane</keyword>
<dbReference type="InterPro" id="IPR004010">
    <property type="entry name" value="Double_Cache_2"/>
</dbReference>
<keyword evidence="8" id="KW-0807">Transducer</keyword>
<dbReference type="EMBL" id="AP026708">
    <property type="protein sequence ID" value="BDQ34790.1"/>
    <property type="molecule type" value="Genomic_DNA"/>
</dbReference>
<evidence type="ECO:0000256" key="3">
    <source>
        <dbReference type="ARBA" id="ARBA00022500"/>
    </source>
</evidence>
<protein>
    <submittedName>
        <fullName evidence="11">Methyl-accepting chemotaxis protein</fullName>
    </submittedName>
</protein>
<evidence type="ECO:0000256" key="9">
    <source>
        <dbReference type="SAM" id="Phobius"/>
    </source>
</evidence>
<keyword evidence="3" id="KW-0145">Chemotaxis</keyword>
<dbReference type="Pfam" id="PF00015">
    <property type="entry name" value="MCPsignal"/>
    <property type="match status" value="1"/>
</dbReference>
<evidence type="ECO:0000256" key="8">
    <source>
        <dbReference type="PROSITE-ProRule" id="PRU00284"/>
    </source>
</evidence>
<reference evidence="11" key="1">
    <citation type="submission" date="2022-08" db="EMBL/GenBank/DDBJ databases">
        <title>Genome Sequence of the sulphate-reducing bacterium, Pseudodesulfovibrio portus JCM14722.</title>
        <authorList>
            <person name="Kondo R."/>
            <person name="Kataoka T."/>
        </authorList>
    </citation>
    <scope>NUCLEOTIDE SEQUENCE</scope>
    <source>
        <strain evidence="11">JCM 14722</strain>
    </source>
</reference>
<dbReference type="PANTHER" id="PTHR43531:SF11">
    <property type="entry name" value="METHYL-ACCEPTING CHEMOTAXIS PROTEIN 3"/>
    <property type="match status" value="1"/>
</dbReference>
<feature type="transmembrane region" description="Helical" evidence="9">
    <location>
        <begin position="347"/>
        <end position="368"/>
    </location>
</feature>
<dbReference type="CDD" id="cd18774">
    <property type="entry name" value="PDC2_HK_sensor"/>
    <property type="match status" value="1"/>
</dbReference>
<dbReference type="Gene3D" id="1.10.287.950">
    <property type="entry name" value="Methyl-accepting chemotaxis protein"/>
    <property type="match status" value="1"/>
</dbReference>
<dbReference type="InterPro" id="IPR033480">
    <property type="entry name" value="sCache_2"/>
</dbReference>
<dbReference type="PANTHER" id="PTHR43531">
    <property type="entry name" value="PROTEIN ICFG"/>
    <property type="match status" value="1"/>
</dbReference>
<proteinExistence type="inferred from homology"/>
<evidence type="ECO:0000256" key="2">
    <source>
        <dbReference type="ARBA" id="ARBA00022475"/>
    </source>
</evidence>
<dbReference type="RefSeq" id="WP_264981682.1">
    <property type="nucleotide sequence ID" value="NZ_AP026708.1"/>
</dbReference>
<keyword evidence="6 9" id="KW-0472">Membrane</keyword>
<dbReference type="PROSITE" id="PS50111">
    <property type="entry name" value="CHEMOTAXIS_TRANSDUC_2"/>
    <property type="match status" value="1"/>
</dbReference>
<keyword evidence="4 9" id="KW-0812">Transmembrane</keyword>
<evidence type="ECO:0000259" key="10">
    <source>
        <dbReference type="PROSITE" id="PS50111"/>
    </source>
</evidence>
<dbReference type="InterPro" id="IPR051310">
    <property type="entry name" value="MCP_chemotaxis"/>
</dbReference>
<evidence type="ECO:0000256" key="4">
    <source>
        <dbReference type="ARBA" id="ARBA00022692"/>
    </source>
</evidence>
<comment type="subcellular location">
    <subcellularLocation>
        <location evidence="1">Cell membrane</location>
        <topology evidence="1">Multi-pass membrane protein</topology>
    </subcellularLocation>
</comment>
<keyword evidence="12" id="KW-1185">Reference proteome</keyword>
<keyword evidence="5 9" id="KW-1133">Transmembrane helix</keyword>
<organism evidence="11 12">
    <name type="scientific">Pseudodesulfovibrio portus</name>
    <dbReference type="NCBI Taxonomy" id="231439"/>
    <lineage>
        <taxon>Bacteria</taxon>
        <taxon>Pseudomonadati</taxon>
        <taxon>Thermodesulfobacteriota</taxon>
        <taxon>Desulfovibrionia</taxon>
        <taxon>Desulfovibrionales</taxon>
        <taxon>Desulfovibrionaceae</taxon>
    </lineage>
</organism>
<dbReference type="Gene3D" id="3.30.450.20">
    <property type="entry name" value="PAS domain"/>
    <property type="match status" value="2"/>
</dbReference>
<dbReference type="CDD" id="cd11386">
    <property type="entry name" value="MCP_signal"/>
    <property type="match status" value="1"/>
</dbReference>
<accession>A0ABM8ATH8</accession>
<evidence type="ECO:0000313" key="11">
    <source>
        <dbReference type="EMBL" id="BDQ34790.1"/>
    </source>
</evidence>
<evidence type="ECO:0000256" key="1">
    <source>
        <dbReference type="ARBA" id="ARBA00004651"/>
    </source>
</evidence>
<dbReference type="Proteomes" id="UP001061361">
    <property type="component" value="Chromosome"/>
</dbReference>
<sequence>MRLRMKMTLMQVATVVLAIGALCWVFIQQVSGYAETEMEAYRQEKLSEEKLQLKDFVQMAVGTIENYSDRARDIEGLKKAKQEDLKRVVDAVSGQVEAFYERNRNVMSRAELVAGLAEIVLPARFDGDNYVWLQNLDSVILVHPSDKLMGKDMSRLTDVKGNRVIAEMSRIAAEQGTGMSTYWWPKPGEDEPKLKISYVRLLPESGIVVGSGAWIEDITAEMKAEALKQLSGMRLTDGNYFWINDLTPKMVMHPIKPALDGRDVGAMTDTKGKHLFREMASVAKAEGEGYVDYHWGKPGKEGDFPKLSFVKLFKEWGWVVGMGVYIDDIDAAVAARQAALDKTISSIVLIILFISAGLALLGAVAGVFGSKSVTNTIGGEPVDIASIAARVSGGDLTIASDNGQAERGILKSMKEMAGNLRGVVGEVQSATDNVAAGSEELSASSESLSQSTVEQAASIQEVTASLVEIVSSIRKNADNAEETSRIADFSNKEILSGEESVRKTVEAMREIADKVSFIEEIARQTNLLALNAAIEAARAGEQGKGFAVVAAEVRKLAERSGQTAQEISELSESSVRVAEETGQLFNRLTPEIAKTADLIKDVAKVCSEQSHGVNQIEKAMEQLDAVIQQNAMASEEMASTSSELASQAATLQDAMRYFQVGVEPDMAFGAAGQLELPTGRTGIEQ</sequence>
<comment type="similarity">
    <text evidence="7">Belongs to the methyl-accepting chemotaxis (MCP) protein family.</text>
</comment>
<evidence type="ECO:0000313" key="12">
    <source>
        <dbReference type="Proteomes" id="UP001061361"/>
    </source>
</evidence>
<gene>
    <name evidence="11" type="ORF">JCM14722_23320</name>
</gene>
<dbReference type="SMART" id="SM00283">
    <property type="entry name" value="MA"/>
    <property type="match status" value="1"/>
</dbReference>
<dbReference type="SMART" id="SM01049">
    <property type="entry name" value="Cache_2"/>
    <property type="match status" value="2"/>
</dbReference>
<feature type="domain" description="Methyl-accepting transducer" evidence="10">
    <location>
        <begin position="430"/>
        <end position="645"/>
    </location>
</feature>
<evidence type="ECO:0000256" key="5">
    <source>
        <dbReference type="ARBA" id="ARBA00022989"/>
    </source>
</evidence>
<dbReference type="Pfam" id="PF08269">
    <property type="entry name" value="dCache_2"/>
    <property type="match status" value="1"/>
</dbReference>
<name>A0ABM8ATH8_9BACT</name>
<dbReference type="SUPFAM" id="SSF58104">
    <property type="entry name" value="Methyl-accepting chemotaxis protein (MCP) signaling domain"/>
    <property type="match status" value="1"/>
</dbReference>
<evidence type="ECO:0000256" key="7">
    <source>
        <dbReference type="ARBA" id="ARBA00029447"/>
    </source>
</evidence>